<evidence type="ECO:0000313" key="4">
    <source>
        <dbReference type="Proteomes" id="UP000008066"/>
    </source>
</evidence>
<dbReference type="GO" id="GO:0016020">
    <property type="term" value="C:membrane"/>
    <property type="evidence" value="ECO:0007669"/>
    <property type="project" value="TreeGrafter"/>
</dbReference>
<evidence type="ECO:0000256" key="1">
    <source>
        <dbReference type="SAM" id="MobiDB-lite"/>
    </source>
</evidence>
<feature type="compositionally biased region" description="Basic and acidic residues" evidence="1">
    <location>
        <begin position="455"/>
        <end position="466"/>
    </location>
</feature>
<keyword evidence="2" id="KW-0472">Membrane</keyword>
<gene>
    <name evidence="3" type="ORF">CTHT_0054500</name>
</gene>
<proteinExistence type="predicted"/>
<feature type="compositionally biased region" description="Basic residues" evidence="1">
    <location>
        <begin position="326"/>
        <end position="336"/>
    </location>
</feature>
<feature type="transmembrane region" description="Helical" evidence="2">
    <location>
        <begin position="278"/>
        <end position="299"/>
    </location>
</feature>
<evidence type="ECO:0000256" key="2">
    <source>
        <dbReference type="SAM" id="Phobius"/>
    </source>
</evidence>
<dbReference type="InterPro" id="IPR022127">
    <property type="entry name" value="STIMATE/YPL162C"/>
</dbReference>
<dbReference type="STRING" id="759272.G0SBR4"/>
<feature type="compositionally biased region" description="Basic residues" evidence="1">
    <location>
        <begin position="376"/>
        <end position="393"/>
    </location>
</feature>
<feature type="transmembrane region" description="Helical" evidence="2">
    <location>
        <begin position="41"/>
        <end position="60"/>
    </location>
</feature>
<sequence>MSSLLPTPTIPPTAVAAAPTTTAPTTPYDPDHPGECRLMGPFAILVQLALGALALLSLVYKRWRERPQRPIKVWFFDASKQVFGSVLVHGANVFMSLLTSGKVTFTVAGAPMGASGGDTRGQMAVRTVEAVAVVAAARMRRAMELGWGQMVVRRIVARVAGADEGSGEDGDEYVPNPCSLYLLNLGIDTTLGIPILILILRIVTRLVALTPLGNPPESIQSGNYGTPPNAWWWFKQSIIYFCGLMGMKICVLILFMLLPWLPRVGDWALGWTEGNEKLQIVFVMMLFPVIMNALQYYIIDSFIKKKITASEADAAIVGDGSSRAGASHRHHRRRRDGHSNVAYEELAAASSDEIDDSSDSYCDMNDDDEPDDAQKHHQRRYRRNGQHHRKSSRKTSSSHLLLKKTRTRSSSSSGGSSSITTVTPCLNDTNTNSNGPVEYDPAVDGDSHTVIGSGRSHDVQSRDTFPKELLNAE</sequence>
<dbReference type="KEGG" id="cthr:CTHT_0054500"/>
<dbReference type="RefSeq" id="XP_006695785.1">
    <property type="nucleotide sequence ID" value="XM_006695722.1"/>
</dbReference>
<feature type="compositionally biased region" description="Polar residues" evidence="1">
    <location>
        <begin position="419"/>
        <end position="435"/>
    </location>
</feature>
<reference evidence="3 4" key="1">
    <citation type="journal article" date="2011" name="Cell">
        <title>Insight into structure and assembly of the nuclear pore complex by utilizing the genome of a eukaryotic thermophile.</title>
        <authorList>
            <person name="Amlacher S."/>
            <person name="Sarges P."/>
            <person name="Flemming D."/>
            <person name="van Noort V."/>
            <person name="Kunze R."/>
            <person name="Devos D.P."/>
            <person name="Arumugam M."/>
            <person name="Bork P."/>
            <person name="Hurt E."/>
        </authorList>
    </citation>
    <scope>NUCLEOTIDE SEQUENCE [LARGE SCALE GENOMIC DNA]</scope>
    <source>
        <strain evidence="4">DSM 1495 / CBS 144.50 / IMI 039719</strain>
    </source>
</reference>
<evidence type="ECO:0008006" key="5">
    <source>
        <dbReference type="Google" id="ProtNLM"/>
    </source>
</evidence>
<feature type="region of interest" description="Disordered" evidence="1">
    <location>
        <begin position="1"/>
        <end position="31"/>
    </location>
</feature>
<dbReference type="PANTHER" id="PTHR31735">
    <property type="entry name" value="VACUOLAR MEMBRANE PROTEIN YPL162C"/>
    <property type="match status" value="1"/>
</dbReference>
<keyword evidence="2" id="KW-0812">Transmembrane</keyword>
<feature type="compositionally biased region" description="Low complexity" evidence="1">
    <location>
        <begin position="409"/>
        <end position="418"/>
    </location>
</feature>
<dbReference type="Pfam" id="PF12400">
    <property type="entry name" value="STIMATE"/>
    <property type="match status" value="1"/>
</dbReference>
<dbReference type="AlphaFoldDB" id="G0SBR4"/>
<evidence type="ECO:0000313" key="3">
    <source>
        <dbReference type="EMBL" id="EGS18840.1"/>
    </source>
</evidence>
<dbReference type="GeneID" id="18259488"/>
<feature type="transmembrane region" description="Helical" evidence="2">
    <location>
        <begin position="238"/>
        <end position="258"/>
    </location>
</feature>
<dbReference type="OrthoDB" id="431202at2759"/>
<organism evidence="4">
    <name type="scientific">Chaetomium thermophilum (strain DSM 1495 / CBS 144.50 / IMI 039719)</name>
    <name type="common">Thermochaetoides thermophila</name>
    <dbReference type="NCBI Taxonomy" id="759272"/>
    <lineage>
        <taxon>Eukaryota</taxon>
        <taxon>Fungi</taxon>
        <taxon>Dikarya</taxon>
        <taxon>Ascomycota</taxon>
        <taxon>Pezizomycotina</taxon>
        <taxon>Sordariomycetes</taxon>
        <taxon>Sordariomycetidae</taxon>
        <taxon>Sordariales</taxon>
        <taxon>Chaetomiaceae</taxon>
        <taxon>Thermochaetoides</taxon>
    </lineage>
</organism>
<dbReference type="EMBL" id="GL988045">
    <property type="protein sequence ID" value="EGS18840.1"/>
    <property type="molecule type" value="Genomic_DNA"/>
</dbReference>
<dbReference type="PANTHER" id="PTHR31735:SF1">
    <property type="entry name" value="VACUOLAR MEMBRANE PROTEIN YPL162C"/>
    <property type="match status" value="1"/>
</dbReference>
<feature type="region of interest" description="Disordered" evidence="1">
    <location>
        <begin position="319"/>
        <end position="473"/>
    </location>
</feature>
<feature type="compositionally biased region" description="Low complexity" evidence="1">
    <location>
        <begin position="12"/>
        <end position="26"/>
    </location>
</feature>
<accession>G0SBR4</accession>
<name>G0SBR4_CHATD</name>
<dbReference type="Proteomes" id="UP000008066">
    <property type="component" value="Unassembled WGS sequence"/>
</dbReference>
<keyword evidence="4" id="KW-1185">Reference proteome</keyword>
<feature type="compositionally biased region" description="Acidic residues" evidence="1">
    <location>
        <begin position="352"/>
        <end position="371"/>
    </location>
</feature>
<dbReference type="HOGENOM" id="CLU_040321_0_1_1"/>
<protein>
    <recommendedName>
        <fullName evidence="5">Vacuolar membrane protein</fullName>
    </recommendedName>
</protein>
<keyword evidence="2" id="KW-1133">Transmembrane helix</keyword>
<dbReference type="eggNOG" id="ENOG502S1HE">
    <property type="taxonomic scope" value="Eukaryota"/>
</dbReference>